<sequence>MASSSNLPIACNDHRVTVIGAGHVGSTLAHRIAQRNLANVVLLDIVPGIPQGIALDLMQAQGMDCHNREIIGTNDYMDTTGSDVVIITAGLPRKPGMNRDDLLKINAKIAVEVAEKAIARSPDALYIIVTNPLDVMTYLVWQTIGLPVSRVMGMAGMLDSARFQTFIAMELGVSIADVSGLVLGGHGDLMVPLPRYSTVRGIPITELMDEETIDRLVDRTRHGGAEIVNLMKTGGAYSAPASSTCAMVEAILHNQSRLLPVSSYLDGEYGLKDIFIGVPTRLGCRGVEKVVEINLTDTELAALHTSAESVRKNIKRAQEMLA</sequence>
<reference evidence="12 13" key="1">
    <citation type="submission" date="2008-07" db="EMBL/GenBank/DDBJ databases">
        <authorList>
            <person name="Tandeau de Marsac N."/>
            <person name="Ferriera S."/>
            <person name="Johnson J."/>
            <person name="Kravitz S."/>
            <person name="Beeson K."/>
            <person name="Sutton G."/>
            <person name="Rogers Y.-H."/>
            <person name="Friedman R."/>
            <person name="Frazier M."/>
            <person name="Venter J.C."/>
        </authorList>
    </citation>
    <scope>NUCLEOTIDE SEQUENCE [LARGE SCALE GENOMIC DNA]</scope>
    <source>
        <strain evidence="12 13">PCC 7420</strain>
    </source>
</reference>
<evidence type="ECO:0000256" key="7">
    <source>
        <dbReference type="PIRSR" id="PIRSR000102-1"/>
    </source>
</evidence>
<dbReference type="GO" id="GO:0030060">
    <property type="term" value="F:L-malate dehydrogenase (NAD+) activity"/>
    <property type="evidence" value="ECO:0007669"/>
    <property type="project" value="UniProtKB-UniRule"/>
</dbReference>
<dbReference type="AlphaFoldDB" id="B4VQR6"/>
<feature type="binding site" evidence="6 8">
    <location>
        <position position="162"/>
    </location>
    <ligand>
        <name>substrate</name>
    </ligand>
</feature>
<dbReference type="EMBL" id="DS989848">
    <property type="protein sequence ID" value="EDX75727.1"/>
    <property type="molecule type" value="Genomic_DNA"/>
</dbReference>
<dbReference type="RefSeq" id="WP_006100867.1">
    <property type="nucleotide sequence ID" value="NZ_DS989848.1"/>
</dbReference>
<feature type="binding site" evidence="6 8">
    <location>
        <position position="99"/>
    </location>
    <ligand>
        <name>substrate</name>
    </ligand>
</feature>
<dbReference type="InterPro" id="IPR015955">
    <property type="entry name" value="Lactate_DH/Glyco_Ohase_4_C"/>
</dbReference>
<keyword evidence="3 6" id="KW-0560">Oxidoreductase</keyword>
<dbReference type="CDD" id="cd01339">
    <property type="entry name" value="LDH-like_MDH"/>
    <property type="match status" value="1"/>
</dbReference>
<feature type="domain" description="Lactate/malate dehydrogenase C-terminal" evidence="11">
    <location>
        <begin position="158"/>
        <end position="319"/>
    </location>
</feature>
<comment type="catalytic activity">
    <reaction evidence="6">
        <text>(S)-malate + NAD(+) = oxaloacetate + NADH + H(+)</text>
        <dbReference type="Rhea" id="RHEA:21432"/>
        <dbReference type="ChEBI" id="CHEBI:15378"/>
        <dbReference type="ChEBI" id="CHEBI:15589"/>
        <dbReference type="ChEBI" id="CHEBI:16452"/>
        <dbReference type="ChEBI" id="CHEBI:57540"/>
        <dbReference type="ChEBI" id="CHEBI:57945"/>
        <dbReference type="EC" id="1.1.1.37"/>
    </reaction>
</comment>
<evidence type="ECO:0000313" key="12">
    <source>
        <dbReference type="EMBL" id="EDX75727.1"/>
    </source>
</evidence>
<evidence type="ECO:0000256" key="9">
    <source>
        <dbReference type="PIRSR" id="PIRSR000102-3"/>
    </source>
</evidence>
<evidence type="ECO:0000256" key="5">
    <source>
        <dbReference type="ARBA" id="ARBA00049258"/>
    </source>
</evidence>
<dbReference type="Pfam" id="PF00056">
    <property type="entry name" value="Ldh_1_N"/>
    <property type="match status" value="1"/>
</dbReference>
<evidence type="ECO:0000256" key="8">
    <source>
        <dbReference type="PIRSR" id="PIRSR000102-2"/>
    </source>
</evidence>
<evidence type="ECO:0000259" key="11">
    <source>
        <dbReference type="Pfam" id="PF02866"/>
    </source>
</evidence>
<dbReference type="EC" id="1.1.1.37" evidence="6"/>
<proteinExistence type="inferred from homology"/>
<evidence type="ECO:0000256" key="2">
    <source>
        <dbReference type="ARBA" id="ARBA00022532"/>
    </source>
</evidence>
<dbReference type="Gene3D" id="3.40.50.720">
    <property type="entry name" value="NAD(P)-binding Rossmann-like Domain"/>
    <property type="match status" value="1"/>
</dbReference>
<dbReference type="NCBIfam" id="TIGR01763">
    <property type="entry name" value="MalateDH_bact"/>
    <property type="match status" value="1"/>
</dbReference>
<evidence type="ECO:0000256" key="6">
    <source>
        <dbReference type="HAMAP-Rule" id="MF_00487"/>
    </source>
</evidence>
<dbReference type="STRING" id="118168.MC7420_6382"/>
<dbReference type="InterPro" id="IPR036291">
    <property type="entry name" value="NAD(P)-bd_dom_sf"/>
</dbReference>
<dbReference type="PANTHER" id="PTHR43128:SF16">
    <property type="entry name" value="L-LACTATE DEHYDROGENASE"/>
    <property type="match status" value="1"/>
</dbReference>
<dbReference type="GO" id="GO:0006099">
    <property type="term" value="P:tricarboxylic acid cycle"/>
    <property type="evidence" value="ECO:0007669"/>
    <property type="project" value="UniProtKB-UniRule"/>
</dbReference>
<dbReference type="GO" id="GO:0004459">
    <property type="term" value="F:L-lactate dehydrogenase (NAD+) activity"/>
    <property type="evidence" value="ECO:0007669"/>
    <property type="project" value="UniProtKB-EC"/>
</dbReference>
<feature type="binding site" evidence="6 9">
    <location>
        <position position="44"/>
    </location>
    <ligand>
        <name>NAD(+)</name>
        <dbReference type="ChEBI" id="CHEBI:57540"/>
    </ligand>
</feature>
<feature type="domain" description="Lactate/malate dehydrogenase N-terminal" evidence="10">
    <location>
        <begin position="15"/>
        <end position="153"/>
    </location>
</feature>
<dbReference type="InterPro" id="IPR001236">
    <property type="entry name" value="Lactate/malate_DH_N"/>
</dbReference>
<dbReference type="Proteomes" id="UP000003835">
    <property type="component" value="Unassembled WGS sequence"/>
</dbReference>
<dbReference type="InterPro" id="IPR001557">
    <property type="entry name" value="L-lactate/malate_DH"/>
</dbReference>
<keyword evidence="4 6" id="KW-0520">NAD</keyword>
<dbReference type="FunFam" id="3.90.110.10:FF:000004">
    <property type="entry name" value="Malate dehydrogenase"/>
    <property type="match status" value="1"/>
</dbReference>
<name>B4VQR6_9CYAN</name>
<dbReference type="SUPFAM" id="SSF51735">
    <property type="entry name" value="NAD(P)-binding Rossmann-fold domains"/>
    <property type="match status" value="1"/>
</dbReference>
<dbReference type="PIRSF" id="PIRSF000102">
    <property type="entry name" value="Lac_mal_DH"/>
    <property type="match status" value="1"/>
</dbReference>
<feature type="binding site" evidence="6 9">
    <location>
        <begin position="20"/>
        <end position="25"/>
    </location>
    <ligand>
        <name>NAD(+)</name>
        <dbReference type="ChEBI" id="CHEBI:57540"/>
    </ligand>
</feature>
<organism evidence="12 13">
    <name type="scientific">Coleofasciculus chthonoplastes PCC 7420</name>
    <dbReference type="NCBI Taxonomy" id="118168"/>
    <lineage>
        <taxon>Bacteria</taxon>
        <taxon>Bacillati</taxon>
        <taxon>Cyanobacteriota</taxon>
        <taxon>Cyanophyceae</taxon>
        <taxon>Coleofasciculales</taxon>
        <taxon>Coleofasciculaceae</taxon>
        <taxon>Coleofasciculus</taxon>
    </lineage>
</organism>
<evidence type="ECO:0000313" key="13">
    <source>
        <dbReference type="Proteomes" id="UP000003835"/>
    </source>
</evidence>
<dbReference type="HOGENOM" id="CLU_045401_2_1_3"/>
<protein>
    <recommendedName>
        <fullName evidence="6">Malate dehydrogenase</fullName>
        <ecNumber evidence="6">1.1.1.37</ecNumber>
    </recommendedName>
</protein>
<dbReference type="NCBIfam" id="NF004863">
    <property type="entry name" value="PRK06223.1"/>
    <property type="match status" value="1"/>
</dbReference>
<comment type="similarity">
    <text evidence="1">Belongs to the LDH/MDH superfamily. LDH family.</text>
</comment>
<feature type="binding site" evidence="6 8">
    <location>
        <position position="93"/>
    </location>
    <ligand>
        <name>substrate</name>
    </ligand>
</feature>
<dbReference type="SUPFAM" id="SSF56327">
    <property type="entry name" value="LDH C-terminal domain-like"/>
    <property type="match status" value="1"/>
</dbReference>
<dbReference type="GO" id="GO:0006089">
    <property type="term" value="P:lactate metabolic process"/>
    <property type="evidence" value="ECO:0007669"/>
    <property type="project" value="TreeGrafter"/>
</dbReference>
<dbReference type="PRINTS" id="PR00086">
    <property type="entry name" value="LLDHDRGNASE"/>
</dbReference>
<comment type="function">
    <text evidence="6">Catalyzes the reversible oxidation of malate to oxaloacetate.</text>
</comment>
<comment type="catalytic activity">
    <reaction evidence="5">
        <text>(S)-lactate + NAD(+) = pyruvate + NADH + H(+)</text>
        <dbReference type="Rhea" id="RHEA:23444"/>
        <dbReference type="ChEBI" id="CHEBI:15361"/>
        <dbReference type="ChEBI" id="CHEBI:15378"/>
        <dbReference type="ChEBI" id="CHEBI:16651"/>
        <dbReference type="ChEBI" id="CHEBI:57540"/>
        <dbReference type="ChEBI" id="CHEBI:57945"/>
        <dbReference type="EC" id="1.1.1.27"/>
    </reaction>
</comment>
<dbReference type="HAMAP" id="MF_00487">
    <property type="entry name" value="Malate_dehydrog_3"/>
    <property type="match status" value="1"/>
</dbReference>
<dbReference type="PANTHER" id="PTHR43128">
    <property type="entry name" value="L-2-HYDROXYCARBOXYLATE DEHYDROGENASE (NAD(P)(+))"/>
    <property type="match status" value="1"/>
</dbReference>
<dbReference type="Gene3D" id="3.90.110.10">
    <property type="entry name" value="Lactate dehydrogenase/glycoside hydrolase, family 4, C-terminal"/>
    <property type="match status" value="1"/>
</dbReference>
<feature type="binding site" evidence="6 8">
    <location>
        <position position="131"/>
    </location>
    <ligand>
        <name>substrate</name>
    </ligand>
</feature>
<dbReference type="OrthoDB" id="9802969at2"/>
<comment type="similarity">
    <text evidence="6">Belongs to the LDH/MDH superfamily. MDH type 3 family.</text>
</comment>
<dbReference type="eggNOG" id="COG0039">
    <property type="taxonomic scope" value="Bacteria"/>
</dbReference>
<gene>
    <name evidence="6" type="primary">mdh</name>
    <name evidence="12" type="ORF">MC7420_6382</name>
</gene>
<dbReference type="InterPro" id="IPR022383">
    <property type="entry name" value="Lactate/malate_DH_C"/>
</dbReference>
<evidence type="ECO:0000256" key="1">
    <source>
        <dbReference type="ARBA" id="ARBA00006054"/>
    </source>
</evidence>
<dbReference type="FunFam" id="3.40.50.720:FF:000018">
    <property type="entry name" value="Malate dehydrogenase"/>
    <property type="match status" value="1"/>
</dbReference>
<feature type="binding site" evidence="6 9">
    <location>
        <position position="106"/>
    </location>
    <ligand>
        <name>NAD(+)</name>
        <dbReference type="ChEBI" id="CHEBI:57540"/>
    </ligand>
</feature>
<dbReference type="InterPro" id="IPR011275">
    <property type="entry name" value="Malate_DH_type3"/>
</dbReference>
<evidence type="ECO:0000259" key="10">
    <source>
        <dbReference type="Pfam" id="PF00056"/>
    </source>
</evidence>
<evidence type="ECO:0000256" key="4">
    <source>
        <dbReference type="ARBA" id="ARBA00023027"/>
    </source>
</evidence>
<keyword evidence="13" id="KW-1185">Reference proteome</keyword>
<dbReference type="Pfam" id="PF02866">
    <property type="entry name" value="Ldh_1_C"/>
    <property type="match status" value="1"/>
</dbReference>
<feature type="binding site" evidence="6 9">
    <location>
        <begin position="129"/>
        <end position="131"/>
    </location>
    <ligand>
        <name>NAD(+)</name>
        <dbReference type="ChEBI" id="CHEBI:57540"/>
    </ligand>
</feature>
<evidence type="ECO:0000256" key="3">
    <source>
        <dbReference type="ARBA" id="ARBA00023002"/>
    </source>
</evidence>
<keyword evidence="2 6" id="KW-0816">Tricarboxylic acid cycle</keyword>
<accession>B4VQR6</accession>
<feature type="active site" description="Proton acceptor" evidence="6 7">
    <location>
        <position position="186"/>
    </location>
</feature>